<dbReference type="GO" id="GO:0045259">
    <property type="term" value="C:proton-transporting ATP synthase complex"/>
    <property type="evidence" value="ECO:0007669"/>
    <property type="project" value="UniProtKB-KW"/>
</dbReference>
<dbReference type="GO" id="GO:0012505">
    <property type="term" value="C:endomembrane system"/>
    <property type="evidence" value="ECO:0007669"/>
    <property type="project" value="UniProtKB-SubCell"/>
</dbReference>
<dbReference type="SUPFAM" id="SSF51344">
    <property type="entry name" value="Epsilon subunit of F1F0-ATP synthase N-terminal domain"/>
    <property type="match status" value="1"/>
</dbReference>
<evidence type="ECO:0000256" key="6">
    <source>
        <dbReference type="ARBA" id="ARBA00023065"/>
    </source>
</evidence>
<evidence type="ECO:0000256" key="1">
    <source>
        <dbReference type="ARBA" id="ARBA00003543"/>
    </source>
</evidence>
<organism evidence="13 14">
    <name type="scientific">Litorimonas cladophorae</name>
    <dbReference type="NCBI Taxonomy" id="1220491"/>
    <lineage>
        <taxon>Bacteria</taxon>
        <taxon>Pseudomonadati</taxon>
        <taxon>Pseudomonadota</taxon>
        <taxon>Alphaproteobacteria</taxon>
        <taxon>Maricaulales</taxon>
        <taxon>Robiginitomaculaceae</taxon>
    </lineage>
</organism>
<evidence type="ECO:0000256" key="3">
    <source>
        <dbReference type="ARBA" id="ARBA00005712"/>
    </source>
</evidence>
<comment type="similarity">
    <text evidence="3 10 11">Belongs to the ATPase epsilon chain family.</text>
</comment>
<evidence type="ECO:0000256" key="2">
    <source>
        <dbReference type="ARBA" id="ARBA00004184"/>
    </source>
</evidence>
<evidence type="ECO:0000259" key="12">
    <source>
        <dbReference type="Pfam" id="PF02823"/>
    </source>
</evidence>
<dbReference type="HAMAP" id="MF_00530">
    <property type="entry name" value="ATP_synth_epsil_bac"/>
    <property type="match status" value="1"/>
</dbReference>
<comment type="subcellular location">
    <subcellularLocation>
        <location evidence="10">Cell membrane</location>
        <topology evidence="10">Peripheral membrane protein</topology>
    </subcellularLocation>
    <subcellularLocation>
        <location evidence="2">Endomembrane system</location>
        <topology evidence="2">Peripheral membrane protein</topology>
    </subcellularLocation>
</comment>
<evidence type="ECO:0000256" key="11">
    <source>
        <dbReference type="RuleBase" id="RU003656"/>
    </source>
</evidence>
<evidence type="ECO:0000313" key="13">
    <source>
        <dbReference type="EMBL" id="GGX61299.1"/>
    </source>
</evidence>
<keyword evidence="7 10" id="KW-0472">Membrane</keyword>
<keyword evidence="6 10" id="KW-0406">Ion transport</keyword>
<dbReference type="PANTHER" id="PTHR13822">
    <property type="entry name" value="ATP SYNTHASE DELTA/EPSILON CHAIN"/>
    <property type="match status" value="1"/>
</dbReference>
<gene>
    <name evidence="10 13" type="primary">atpC</name>
    <name evidence="13" type="ORF">GCM10011309_09060</name>
</gene>
<keyword evidence="5 10" id="KW-0375">Hydrogen ion transport</keyword>
<dbReference type="GO" id="GO:0005886">
    <property type="term" value="C:plasma membrane"/>
    <property type="evidence" value="ECO:0007669"/>
    <property type="project" value="UniProtKB-SubCell"/>
</dbReference>
<comment type="subunit">
    <text evidence="10 11">F-type ATPases have 2 components, CF(1) - the catalytic core - and CF(0) - the membrane proton channel. CF(1) has five subunits: alpha(3), beta(3), gamma(1), delta(1), epsilon(1). CF(0) has three main subunits: a, b and c.</text>
</comment>
<dbReference type="InterPro" id="IPR036771">
    <property type="entry name" value="ATPsynth_dsu/esu_N"/>
</dbReference>
<dbReference type="NCBIfam" id="TIGR01216">
    <property type="entry name" value="ATP_synt_epsi"/>
    <property type="match status" value="1"/>
</dbReference>
<keyword evidence="8 10" id="KW-0139">CF(1)</keyword>
<keyword evidence="14" id="KW-1185">Reference proteome</keyword>
<dbReference type="CDD" id="cd12152">
    <property type="entry name" value="F1-ATPase_delta"/>
    <property type="match status" value="1"/>
</dbReference>
<feature type="domain" description="ATP synthase F1 complex delta/epsilon subunit N-terminal" evidence="12">
    <location>
        <begin position="6"/>
        <end position="83"/>
    </location>
</feature>
<reference evidence="13 14" key="1">
    <citation type="journal article" date="2014" name="Int. J. Syst. Evol. Microbiol.">
        <title>Complete genome sequence of Corynebacterium casei LMG S-19264T (=DSM 44701T), isolated from a smear-ripened cheese.</title>
        <authorList>
            <consortium name="US DOE Joint Genome Institute (JGI-PGF)"/>
            <person name="Walter F."/>
            <person name="Albersmeier A."/>
            <person name="Kalinowski J."/>
            <person name="Ruckert C."/>
        </authorList>
    </citation>
    <scope>NUCLEOTIDE SEQUENCE [LARGE SCALE GENOMIC DNA]</scope>
    <source>
        <strain evidence="13 14">KCTC 23968</strain>
    </source>
</reference>
<evidence type="ECO:0000256" key="10">
    <source>
        <dbReference type="HAMAP-Rule" id="MF_00530"/>
    </source>
</evidence>
<keyword evidence="9 10" id="KW-0066">ATP synthesis</keyword>
<dbReference type="RefSeq" id="WP_189581889.1">
    <property type="nucleotide sequence ID" value="NZ_BMYV01000001.1"/>
</dbReference>
<evidence type="ECO:0000256" key="7">
    <source>
        <dbReference type="ARBA" id="ARBA00023136"/>
    </source>
</evidence>
<evidence type="ECO:0000313" key="14">
    <source>
        <dbReference type="Proteomes" id="UP000600865"/>
    </source>
</evidence>
<name>A0A918NE42_9PROT</name>
<comment type="function">
    <text evidence="1 10">Produces ATP from ADP in the presence of a proton gradient across the membrane.</text>
</comment>
<keyword evidence="10" id="KW-1003">Cell membrane</keyword>
<dbReference type="InterPro" id="IPR001469">
    <property type="entry name" value="ATP_synth_F1_dsu/esu"/>
</dbReference>
<proteinExistence type="inferred from homology"/>
<dbReference type="AlphaFoldDB" id="A0A918NE42"/>
<dbReference type="EMBL" id="BMYV01000001">
    <property type="protein sequence ID" value="GGX61299.1"/>
    <property type="molecule type" value="Genomic_DNA"/>
</dbReference>
<evidence type="ECO:0000256" key="8">
    <source>
        <dbReference type="ARBA" id="ARBA00023196"/>
    </source>
</evidence>
<dbReference type="PANTHER" id="PTHR13822:SF10">
    <property type="entry name" value="ATP SYNTHASE EPSILON CHAIN, CHLOROPLASTIC"/>
    <property type="match status" value="1"/>
</dbReference>
<dbReference type="Pfam" id="PF02823">
    <property type="entry name" value="ATP-synt_DE_N"/>
    <property type="match status" value="1"/>
</dbReference>
<accession>A0A918NE42</accession>
<keyword evidence="4 10" id="KW-0813">Transport</keyword>
<dbReference type="GO" id="GO:0046933">
    <property type="term" value="F:proton-transporting ATP synthase activity, rotational mechanism"/>
    <property type="evidence" value="ECO:0007669"/>
    <property type="project" value="UniProtKB-UniRule"/>
</dbReference>
<evidence type="ECO:0000256" key="4">
    <source>
        <dbReference type="ARBA" id="ARBA00022448"/>
    </source>
</evidence>
<dbReference type="InterPro" id="IPR020546">
    <property type="entry name" value="ATP_synth_F1_dsu/esu_N"/>
</dbReference>
<dbReference type="NCBIfam" id="NF009983">
    <property type="entry name" value="PRK13449.1"/>
    <property type="match status" value="1"/>
</dbReference>
<dbReference type="GO" id="GO:0005524">
    <property type="term" value="F:ATP binding"/>
    <property type="evidence" value="ECO:0007669"/>
    <property type="project" value="UniProtKB-UniRule"/>
</dbReference>
<dbReference type="Proteomes" id="UP000600865">
    <property type="component" value="Unassembled WGS sequence"/>
</dbReference>
<protein>
    <recommendedName>
        <fullName evidence="10">ATP synthase epsilon chain</fullName>
    </recommendedName>
    <alternativeName>
        <fullName evidence="10">ATP synthase F1 sector epsilon subunit</fullName>
    </alternativeName>
    <alternativeName>
        <fullName evidence="10">F-ATPase epsilon subunit</fullName>
    </alternativeName>
</protein>
<comment type="caution">
    <text evidence="13">The sequence shown here is derived from an EMBL/GenBank/DDBJ whole genome shotgun (WGS) entry which is preliminary data.</text>
</comment>
<evidence type="ECO:0000256" key="5">
    <source>
        <dbReference type="ARBA" id="ARBA00022781"/>
    </source>
</evidence>
<dbReference type="Gene3D" id="2.60.15.10">
    <property type="entry name" value="F0F1 ATP synthase delta/epsilon subunit, N-terminal"/>
    <property type="match status" value="1"/>
</dbReference>
<sequence>MADKINFSLVSPERELYAGDVDQVDIPGTEGDLGILPNHSPLMAAIRTGTIKVYEDGSETEFFVQGGFADVTPTGLTVLAERAVRLEDVDRSSIEAQITTVEASLENLTGEAALAARQNLDGLRAVLAV</sequence>
<evidence type="ECO:0000256" key="9">
    <source>
        <dbReference type="ARBA" id="ARBA00023310"/>
    </source>
</evidence>